<dbReference type="AlphaFoldDB" id="A0A9X1LA36"/>
<dbReference type="EMBL" id="JAJAQI010000042">
    <property type="protein sequence ID" value="MCB4824394.1"/>
    <property type="molecule type" value="Genomic_DNA"/>
</dbReference>
<feature type="domain" description="N-acetyltransferase" evidence="1">
    <location>
        <begin position="1"/>
        <end position="170"/>
    </location>
</feature>
<name>A0A9X1LA36_9PROT</name>
<evidence type="ECO:0000313" key="3">
    <source>
        <dbReference type="Proteomes" id="UP001139311"/>
    </source>
</evidence>
<evidence type="ECO:0000313" key="2">
    <source>
        <dbReference type="EMBL" id="MCB4824394.1"/>
    </source>
</evidence>
<sequence length="178" mass="19302">MLIRDAVPADLPAITAIYAHHVLHGTGTFEEVPPTEAEMGARMADTQTRGWAWLVAEGQELPGEAPGLIGYAYFNQFRMRSAYRYSAENSVYVRDDVRGMGVGKALVAALLERADQAGFRQMFAVIGDSDNVGSIGLHLSLGFQRAGVLRSAGVKFGRWLDVVFMQRSIGAGDRDVPG</sequence>
<dbReference type="PANTHER" id="PTHR43072:SF8">
    <property type="entry name" value="ACYLTRANSFERASE FABY-RELATED"/>
    <property type="match status" value="1"/>
</dbReference>
<organism evidence="2 3">
    <name type="scientific">Roseicella aerolata</name>
    <dbReference type="NCBI Taxonomy" id="2883479"/>
    <lineage>
        <taxon>Bacteria</taxon>
        <taxon>Pseudomonadati</taxon>
        <taxon>Pseudomonadota</taxon>
        <taxon>Alphaproteobacteria</taxon>
        <taxon>Acetobacterales</taxon>
        <taxon>Roseomonadaceae</taxon>
        <taxon>Roseicella</taxon>
    </lineage>
</organism>
<dbReference type="Gene3D" id="3.40.630.30">
    <property type="match status" value="1"/>
</dbReference>
<evidence type="ECO:0000259" key="1">
    <source>
        <dbReference type="PROSITE" id="PS51186"/>
    </source>
</evidence>
<dbReference type="Proteomes" id="UP001139311">
    <property type="component" value="Unassembled WGS sequence"/>
</dbReference>
<dbReference type="InterPro" id="IPR016181">
    <property type="entry name" value="Acyl_CoA_acyltransferase"/>
</dbReference>
<dbReference type="SUPFAM" id="SSF55729">
    <property type="entry name" value="Acyl-CoA N-acyltransferases (Nat)"/>
    <property type="match status" value="1"/>
</dbReference>
<reference evidence="2" key="1">
    <citation type="submission" date="2021-10" db="EMBL/GenBank/DDBJ databases">
        <title>Roseicella aerolatum sp. nov., isolated from aerosols of e-waste dismantling site.</title>
        <authorList>
            <person name="Qin T."/>
        </authorList>
    </citation>
    <scope>NUCLEOTIDE SEQUENCE</scope>
    <source>
        <strain evidence="2">GB24</strain>
    </source>
</reference>
<dbReference type="Pfam" id="PF13420">
    <property type="entry name" value="Acetyltransf_4"/>
    <property type="match status" value="1"/>
</dbReference>
<accession>A0A9X1LA36</accession>
<comment type="caution">
    <text evidence="2">The sequence shown here is derived from an EMBL/GenBank/DDBJ whole genome shotgun (WGS) entry which is preliminary data.</text>
</comment>
<keyword evidence="3" id="KW-1185">Reference proteome</keyword>
<dbReference type="PANTHER" id="PTHR43072">
    <property type="entry name" value="N-ACETYLTRANSFERASE"/>
    <property type="match status" value="1"/>
</dbReference>
<gene>
    <name evidence="2" type="ORF">LHA35_21920</name>
</gene>
<dbReference type="RefSeq" id="WP_226612040.1">
    <property type="nucleotide sequence ID" value="NZ_JAJAQI010000042.1"/>
</dbReference>
<proteinExistence type="predicted"/>
<dbReference type="PROSITE" id="PS51186">
    <property type="entry name" value="GNAT"/>
    <property type="match status" value="1"/>
</dbReference>
<protein>
    <submittedName>
        <fullName evidence="2">N-acetyltransferase family protein</fullName>
    </submittedName>
</protein>
<dbReference type="InterPro" id="IPR000182">
    <property type="entry name" value="GNAT_dom"/>
</dbReference>
<dbReference type="GO" id="GO:0016747">
    <property type="term" value="F:acyltransferase activity, transferring groups other than amino-acyl groups"/>
    <property type="evidence" value="ECO:0007669"/>
    <property type="project" value="InterPro"/>
</dbReference>
<dbReference type="CDD" id="cd04301">
    <property type="entry name" value="NAT_SF"/>
    <property type="match status" value="1"/>
</dbReference>